<dbReference type="EMBL" id="JAULSX010000004">
    <property type="protein sequence ID" value="KAK3492953.1"/>
    <property type="molecule type" value="Genomic_DNA"/>
</dbReference>
<proteinExistence type="predicted"/>
<gene>
    <name evidence="2" type="ORF">B0T23DRAFT_404938</name>
</gene>
<evidence type="ECO:0000313" key="3">
    <source>
        <dbReference type="Proteomes" id="UP001285908"/>
    </source>
</evidence>
<sequence length="177" mass="19272">MACFLFFFFFFFFLMCSRNFIISANHGRLLIRLIFSSPAPTTPHLFSSHMLGVAGTGGLNRVLLDIEIRVENGLSDRYIAGGQSDLDGSATLAPEEAIGVSAVVHRLNKCWNGQGGSSDPHFAKPEALSASYIVGALGAYIWDDEKAVSQPHVGRLYSYTRISIVEKERLDGLGAVT</sequence>
<dbReference type="RefSeq" id="XP_062693411.1">
    <property type="nucleotide sequence ID" value="XM_062838950.1"/>
</dbReference>
<dbReference type="AlphaFoldDB" id="A0AAJ0I8R3"/>
<protein>
    <submittedName>
        <fullName evidence="2">Uncharacterized protein</fullName>
    </submittedName>
</protein>
<name>A0AAJ0I8R3_9PEZI</name>
<evidence type="ECO:0000256" key="1">
    <source>
        <dbReference type="SAM" id="SignalP"/>
    </source>
</evidence>
<organism evidence="2 3">
    <name type="scientific">Neurospora hispaniola</name>
    <dbReference type="NCBI Taxonomy" id="588809"/>
    <lineage>
        <taxon>Eukaryota</taxon>
        <taxon>Fungi</taxon>
        <taxon>Dikarya</taxon>
        <taxon>Ascomycota</taxon>
        <taxon>Pezizomycotina</taxon>
        <taxon>Sordariomycetes</taxon>
        <taxon>Sordariomycetidae</taxon>
        <taxon>Sordariales</taxon>
        <taxon>Sordariaceae</taxon>
        <taxon>Neurospora</taxon>
    </lineage>
</organism>
<keyword evidence="3" id="KW-1185">Reference proteome</keyword>
<accession>A0AAJ0I8R3</accession>
<dbReference type="GeneID" id="87876572"/>
<comment type="caution">
    <text evidence="2">The sequence shown here is derived from an EMBL/GenBank/DDBJ whole genome shotgun (WGS) entry which is preliminary data.</text>
</comment>
<feature type="signal peptide" evidence="1">
    <location>
        <begin position="1"/>
        <end position="19"/>
    </location>
</feature>
<evidence type="ECO:0000313" key="2">
    <source>
        <dbReference type="EMBL" id="KAK3492953.1"/>
    </source>
</evidence>
<reference evidence="2 3" key="1">
    <citation type="journal article" date="2023" name="Mol. Phylogenet. Evol.">
        <title>Genome-scale phylogeny and comparative genomics of the fungal order Sordariales.</title>
        <authorList>
            <person name="Hensen N."/>
            <person name="Bonometti L."/>
            <person name="Westerberg I."/>
            <person name="Brannstrom I.O."/>
            <person name="Guillou S."/>
            <person name="Cros-Aarteil S."/>
            <person name="Calhoun S."/>
            <person name="Haridas S."/>
            <person name="Kuo A."/>
            <person name="Mondo S."/>
            <person name="Pangilinan J."/>
            <person name="Riley R."/>
            <person name="LaButti K."/>
            <person name="Andreopoulos B."/>
            <person name="Lipzen A."/>
            <person name="Chen C."/>
            <person name="Yan M."/>
            <person name="Daum C."/>
            <person name="Ng V."/>
            <person name="Clum A."/>
            <person name="Steindorff A."/>
            <person name="Ohm R.A."/>
            <person name="Martin F."/>
            <person name="Silar P."/>
            <person name="Natvig D.O."/>
            <person name="Lalanne C."/>
            <person name="Gautier V."/>
            <person name="Ament-Velasquez S.L."/>
            <person name="Kruys A."/>
            <person name="Hutchinson M.I."/>
            <person name="Powell A.J."/>
            <person name="Barry K."/>
            <person name="Miller A.N."/>
            <person name="Grigoriev I.V."/>
            <person name="Debuchy R."/>
            <person name="Gladieux P."/>
            <person name="Hiltunen Thoren M."/>
            <person name="Johannesson H."/>
        </authorList>
    </citation>
    <scope>NUCLEOTIDE SEQUENCE [LARGE SCALE GENOMIC DNA]</scope>
    <source>
        <strain evidence="2 3">FGSC 10403</strain>
    </source>
</reference>
<keyword evidence="1" id="KW-0732">Signal</keyword>
<feature type="chain" id="PRO_5042504610" evidence="1">
    <location>
        <begin position="20"/>
        <end position="177"/>
    </location>
</feature>
<dbReference type="Proteomes" id="UP001285908">
    <property type="component" value="Unassembled WGS sequence"/>
</dbReference>